<dbReference type="InterPro" id="IPR003719">
    <property type="entry name" value="Phenazine_PhzF-like"/>
</dbReference>
<organism evidence="2 3">
    <name type="scientific">Leucocoprinus birnbaumii</name>
    <dbReference type="NCBI Taxonomy" id="56174"/>
    <lineage>
        <taxon>Eukaryota</taxon>
        <taxon>Fungi</taxon>
        <taxon>Dikarya</taxon>
        <taxon>Basidiomycota</taxon>
        <taxon>Agaricomycotina</taxon>
        <taxon>Agaricomycetes</taxon>
        <taxon>Agaricomycetidae</taxon>
        <taxon>Agaricales</taxon>
        <taxon>Agaricineae</taxon>
        <taxon>Agaricaceae</taxon>
        <taxon>Leucocoprinus</taxon>
    </lineage>
</organism>
<keyword evidence="3" id="KW-1185">Reference proteome</keyword>
<dbReference type="AlphaFoldDB" id="A0AAD5W1G0"/>
<evidence type="ECO:0000313" key="3">
    <source>
        <dbReference type="Proteomes" id="UP001213000"/>
    </source>
</evidence>
<dbReference type="Pfam" id="PF02567">
    <property type="entry name" value="PhzC-PhzF"/>
    <property type="match status" value="1"/>
</dbReference>
<evidence type="ECO:0008006" key="4">
    <source>
        <dbReference type="Google" id="ProtNLM"/>
    </source>
</evidence>
<reference evidence="2" key="1">
    <citation type="submission" date="2022-07" db="EMBL/GenBank/DDBJ databases">
        <title>Genome Sequence of Leucocoprinus birnbaumii.</title>
        <authorList>
            <person name="Buettner E."/>
        </authorList>
    </citation>
    <scope>NUCLEOTIDE SEQUENCE</scope>
    <source>
        <strain evidence="2">VT141</strain>
    </source>
</reference>
<dbReference type="NCBIfam" id="TIGR00654">
    <property type="entry name" value="PhzF_family"/>
    <property type="match status" value="1"/>
</dbReference>
<feature type="active site" evidence="1">
    <location>
        <position position="50"/>
    </location>
</feature>
<evidence type="ECO:0000313" key="2">
    <source>
        <dbReference type="EMBL" id="KAJ3573493.1"/>
    </source>
</evidence>
<comment type="caution">
    <text evidence="2">The sequence shown here is derived from an EMBL/GenBank/DDBJ whole genome shotgun (WGS) entry which is preliminary data.</text>
</comment>
<protein>
    <recommendedName>
        <fullName evidence="4">Diaminopimelate epimerase-like protein</fullName>
    </recommendedName>
</protein>
<dbReference type="Proteomes" id="UP001213000">
    <property type="component" value="Unassembled WGS sequence"/>
</dbReference>
<evidence type="ECO:0000256" key="1">
    <source>
        <dbReference type="PIRSR" id="PIRSR016184-1"/>
    </source>
</evidence>
<sequence>MKLHFQVIDVFTKTRYTGNPLAIVHVPHSQSPSLTQEQKQLIAREFNLVETVFMHDNPPGAAPDTPVKIDIFTTEQEIPFAGHPTVGSSWYLLTQSGEGKKSATLMTKAGEIPAALQDSGRVRLQVPIDFKEHEGIQLSWLKSTQPDLQAADYASGAGGKEFVASIVKGMNFVLLKLNSEDALRRLKCHTGRIKVPWLGEWEGLVILYAFYEREDGIIRTRMFLETLEDPATGSAASTLGAWLAKRKGPGTWRFKIVQGVEMGRRSDIEVQVEVGDTGEVSKVELGGEAVAVSEGTIYV</sequence>
<name>A0AAD5W1G0_9AGAR</name>
<accession>A0AAD5W1G0</accession>
<dbReference type="Gene3D" id="3.10.310.10">
    <property type="entry name" value="Diaminopimelate Epimerase, Chain A, domain 1"/>
    <property type="match status" value="2"/>
</dbReference>
<dbReference type="PANTHER" id="PTHR13774">
    <property type="entry name" value="PHENAZINE BIOSYNTHESIS PROTEIN"/>
    <property type="match status" value="1"/>
</dbReference>
<dbReference type="EMBL" id="JANIEX010000101">
    <property type="protein sequence ID" value="KAJ3573493.1"/>
    <property type="molecule type" value="Genomic_DNA"/>
</dbReference>
<dbReference type="GO" id="GO:0005737">
    <property type="term" value="C:cytoplasm"/>
    <property type="evidence" value="ECO:0007669"/>
    <property type="project" value="TreeGrafter"/>
</dbReference>
<dbReference type="PANTHER" id="PTHR13774:SF32">
    <property type="entry name" value="ANTISENSE-ENHANCING SEQUENCE 1"/>
    <property type="match status" value="1"/>
</dbReference>
<dbReference type="PIRSF" id="PIRSF016184">
    <property type="entry name" value="PhzC_PhzF"/>
    <property type="match status" value="1"/>
</dbReference>
<dbReference type="GO" id="GO:0016853">
    <property type="term" value="F:isomerase activity"/>
    <property type="evidence" value="ECO:0007669"/>
    <property type="project" value="TreeGrafter"/>
</dbReference>
<proteinExistence type="predicted"/>
<gene>
    <name evidence="2" type="ORF">NP233_g2403</name>
</gene>
<dbReference type="SUPFAM" id="SSF54506">
    <property type="entry name" value="Diaminopimelate epimerase-like"/>
    <property type="match status" value="1"/>
</dbReference>